<protein>
    <submittedName>
        <fullName evidence="1">Uncharacterized protein</fullName>
    </submittedName>
</protein>
<accession>A0ACC2JTS7</accession>
<reference evidence="1" key="1">
    <citation type="submission" date="2022-12" db="EMBL/GenBank/DDBJ databases">
        <title>Genome Sequence of Lasiodiplodia mahajangana.</title>
        <authorList>
            <person name="Buettner E."/>
        </authorList>
    </citation>
    <scope>NUCLEOTIDE SEQUENCE</scope>
    <source>
        <strain evidence="1">VT137</strain>
    </source>
</reference>
<evidence type="ECO:0000313" key="1">
    <source>
        <dbReference type="EMBL" id="KAJ8130924.1"/>
    </source>
</evidence>
<sequence length="750" mass="84579">MNNPLGITLLPNPTMELMAASSYDAIPAPLKEGGSRQLNSSYKSMGSPYATASSSSTTSTNNRGRGTPKKGPGRPPTARRIWQQQVMKRRLIRLYLYTPESILNTKQISQLISEVARLEELKRRYGVFTAITENVACGKTNVYSRHHAGLSVPLSNCTHVQTETRSTQYELQKLLWDGYRQYRPRNLGEARKRIKAFRLIRHGRVSKHEKSQASHHKRDDSRPGSTILSELALSTVAPLFPGRSECHRYHPYHRTESRVVRNNALDSDQQSLKTFTSDSRSYIRLSWVREKFENISRQSLRSSFYSDIRSLLSKQSLRSSFASRQSAAIATGIDVSPITHDVNIPPTDKSAKLIQLCCRYRKNCIHRKFLQTASPQSLPAELENGGLNQKDFTMQYGRDFWNRTAFHLAAEWAPDELSIPLILYFLNQRPCECQSPDSSDAGQHLDKCEHPYHHRRAPDLLNVKNIDGETFMHVLSRRWRTLVFPPDVTATSFCSLVIAEGFDLDSRDGLERTFFSGLIDQMRYLSPQTEAERLLQSISWKLSVPLSEAGLPSDAFEFVYDILQDTDFRNLLFILQIYQKMSEMNEEINAPNSWEGENIRQLLAGGCPNFSTVIADRNVDINEYDKCGRTPLTALIDGLRDSASQGNDAPTCEQIKDHISRKPDLNLVDSRGNTPLHYAVQAGFPQVVQALIDAGVNTSARNLDGVSAMELAAAQYEGIARPSSKDFSVAYARAHGVLVRLFDSDKDGRN</sequence>
<organism evidence="1 2">
    <name type="scientific">Lasiodiplodia mahajangana</name>
    <dbReference type="NCBI Taxonomy" id="1108764"/>
    <lineage>
        <taxon>Eukaryota</taxon>
        <taxon>Fungi</taxon>
        <taxon>Dikarya</taxon>
        <taxon>Ascomycota</taxon>
        <taxon>Pezizomycotina</taxon>
        <taxon>Dothideomycetes</taxon>
        <taxon>Dothideomycetes incertae sedis</taxon>
        <taxon>Botryosphaeriales</taxon>
        <taxon>Botryosphaeriaceae</taxon>
        <taxon>Lasiodiplodia</taxon>
    </lineage>
</organism>
<proteinExistence type="predicted"/>
<evidence type="ECO:0000313" key="2">
    <source>
        <dbReference type="Proteomes" id="UP001153332"/>
    </source>
</evidence>
<keyword evidence="2" id="KW-1185">Reference proteome</keyword>
<gene>
    <name evidence="1" type="ORF">O1611_g2703</name>
</gene>
<name>A0ACC2JTS7_9PEZI</name>
<dbReference type="Proteomes" id="UP001153332">
    <property type="component" value="Unassembled WGS sequence"/>
</dbReference>
<dbReference type="EMBL" id="JAPUUL010000397">
    <property type="protein sequence ID" value="KAJ8130924.1"/>
    <property type="molecule type" value="Genomic_DNA"/>
</dbReference>
<comment type="caution">
    <text evidence="1">The sequence shown here is derived from an EMBL/GenBank/DDBJ whole genome shotgun (WGS) entry which is preliminary data.</text>
</comment>